<feature type="transmembrane region" description="Helical" evidence="5">
    <location>
        <begin position="20"/>
        <end position="39"/>
    </location>
</feature>
<evidence type="ECO:0000256" key="4">
    <source>
        <dbReference type="ARBA" id="ARBA00023136"/>
    </source>
</evidence>
<protein>
    <submittedName>
        <fullName evidence="6">DoxX family protein</fullName>
    </submittedName>
</protein>
<evidence type="ECO:0000313" key="6">
    <source>
        <dbReference type="EMBL" id="MFC4834509.1"/>
    </source>
</evidence>
<keyword evidence="2 5" id="KW-0812">Transmembrane</keyword>
<gene>
    <name evidence="6" type="ORF">ACFPEL_18995</name>
</gene>
<evidence type="ECO:0000256" key="3">
    <source>
        <dbReference type="ARBA" id="ARBA00022989"/>
    </source>
</evidence>
<organism evidence="6 7">
    <name type="scientific">Actinomycetospora chibensis</name>
    <dbReference type="NCBI Taxonomy" id="663606"/>
    <lineage>
        <taxon>Bacteria</taxon>
        <taxon>Bacillati</taxon>
        <taxon>Actinomycetota</taxon>
        <taxon>Actinomycetes</taxon>
        <taxon>Pseudonocardiales</taxon>
        <taxon>Pseudonocardiaceae</taxon>
        <taxon>Actinomycetospora</taxon>
    </lineage>
</organism>
<feature type="transmembrane region" description="Helical" evidence="5">
    <location>
        <begin position="106"/>
        <end position="124"/>
    </location>
</feature>
<comment type="subcellular location">
    <subcellularLocation>
        <location evidence="1">Membrane</location>
        <topology evidence="1">Multi-pass membrane protein</topology>
    </subcellularLocation>
</comment>
<dbReference type="RefSeq" id="WP_274190656.1">
    <property type="nucleotide sequence ID" value="NZ_BAABHN010000039.1"/>
</dbReference>
<sequence length="142" mass="14450">MSTTTASAAPTTTRPRSARWALGVLQVLLAAVYLFSALGKISLDPRVVEGFAMMGIGPGLTVTIGVIELAAAIGLLIPRLSGLAATGCVVLMIGAVISTLATLGGAMVPVPAVVLVGVAVVAWVRRHETVALVRNPRAALTR</sequence>
<dbReference type="Proteomes" id="UP001595909">
    <property type="component" value="Unassembled WGS sequence"/>
</dbReference>
<reference evidence="7" key="1">
    <citation type="journal article" date="2019" name="Int. J. Syst. Evol. Microbiol.">
        <title>The Global Catalogue of Microorganisms (GCM) 10K type strain sequencing project: providing services to taxonomists for standard genome sequencing and annotation.</title>
        <authorList>
            <consortium name="The Broad Institute Genomics Platform"/>
            <consortium name="The Broad Institute Genome Sequencing Center for Infectious Disease"/>
            <person name="Wu L."/>
            <person name="Ma J."/>
        </authorList>
    </citation>
    <scope>NUCLEOTIDE SEQUENCE [LARGE SCALE GENOMIC DNA]</scope>
    <source>
        <strain evidence="7">CCUG 50347</strain>
    </source>
</reference>
<comment type="caution">
    <text evidence="6">The sequence shown here is derived from an EMBL/GenBank/DDBJ whole genome shotgun (WGS) entry which is preliminary data.</text>
</comment>
<name>A0ABV9RLX5_9PSEU</name>
<evidence type="ECO:0000256" key="2">
    <source>
        <dbReference type="ARBA" id="ARBA00022692"/>
    </source>
</evidence>
<keyword evidence="7" id="KW-1185">Reference proteome</keyword>
<proteinExistence type="predicted"/>
<dbReference type="Pfam" id="PF13564">
    <property type="entry name" value="DoxX_2"/>
    <property type="match status" value="1"/>
</dbReference>
<feature type="transmembrane region" description="Helical" evidence="5">
    <location>
        <begin position="83"/>
        <end position="100"/>
    </location>
</feature>
<dbReference type="InterPro" id="IPR032808">
    <property type="entry name" value="DoxX"/>
</dbReference>
<evidence type="ECO:0000256" key="5">
    <source>
        <dbReference type="SAM" id="Phobius"/>
    </source>
</evidence>
<evidence type="ECO:0000313" key="7">
    <source>
        <dbReference type="Proteomes" id="UP001595909"/>
    </source>
</evidence>
<feature type="transmembrane region" description="Helical" evidence="5">
    <location>
        <begin position="51"/>
        <end position="76"/>
    </location>
</feature>
<evidence type="ECO:0000256" key="1">
    <source>
        <dbReference type="ARBA" id="ARBA00004141"/>
    </source>
</evidence>
<keyword evidence="4 5" id="KW-0472">Membrane</keyword>
<dbReference type="EMBL" id="JBHSIM010000039">
    <property type="protein sequence ID" value="MFC4834509.1"/>
    <property type="molecule type" value="Genomic_DNA"/>
</dbReference>
<accession>A0ABV9RLX5</accession>
<keyword evidence="3 5" id="KW-1133">Transmembrane helix</keyword>